<feature type="region of interest" description="Disordered" evidence="1">
    <location>
        <begin position="259"/>
        <end position="479"/>
    </location>
</feature>
<gene>
    <name evidence="2" type="ORF">WJX74_009456</name>
</gene>
<keyword evidence="3" id="KW-1185">Reference proteome</keyword>
<feature type="compositionally biased region" description="Basic and acidic residues" evidence="1">
    <location>
        <begin position="100"/>
        <end position="121"/>
    </location>
</feature>
<feature type="compositionally biased region" description="Acidic residues" evidence="1">
    <location>
        <begin position="21"/>
        <end position="34"/>
    </location>
</feature>
<feature type="compositionally biased region" description="Basic and acidic residues" evidence="1">
    <location>
        <begin position="1"/>
        <end position="20"/>
    </location>
</feature>
<dbReference type="AlphaFoldDB" id="A0AAW1S5T3"/>
<dbReference type="SUPFAM" id="SSF117281">
    <property type="entry name" value="Kelch motif"/>
    <property type="match status" value="1"/>
</dbReference>
<dbReference type="PANTHER" id="PTHR46773:SF5">
    <property type="entry name" value="OS04G0487100 PROTEIN"/>
    <property type="match status" value="1"/>
</dbReference>
<evidence type="ECO:0000313" key="3">
    <source>
        <dbReference type="Proteomes" id="UP001438707"/>
    </source>
</evidence>
<name>A0AAW1S5T3_9CHLO</name>
<comment type="caution">
    <text evidence="2">The sequence shown here is derived from an EMBL/GenBank/DDBJ whole genome shotgun (WGS) entry which is preliminary data.</text>
</comment>
<evidence type="ECO:0000256" key="1">
    <source>
        <dbReference type="SAM" id="MobiDB-lite"/>
    </source>
</evidence>
<feature type="compositionally biased region" description="Basic and acidic residues" evidence="1">
    <location>
        <begin position="400"/>
        <end position="420"/>
    </location>
</feature>
<dbReference type="InterPro" id="IPR006652">
    <property type="entry name" value="Kelch_1"/>
</dbReference>
<organism evidence="2 3">
    <name type="scientific">Apatococcus lobatus</name>
    <dbReference type="NCBI Taxonomy" id="904363"/>
    <lineage>
        <taxon>Eukaryota</taxon>
        <taxon>Viridiplantae</taxon>
        <taxon>Chlorophyta</taxon>
        <taxon>core chlorophytes</taxon>
        <taxon>Trebouxiophyceae</taxon>
        <taxon>Chlorellales</taxon>
        <taxon>Chlorellaceae</taxon>
        <taxon>Apatococcus</taxon>
    </lineage>
</organism>
<dbReference type="InterPro" id="IPR015915">
    <property type="entry name" value="Kelch-typ_b-propeller"/>
</dbReference>
<evidence type="ECO:0000313" key="2">
    <source>
        <dbReference type="EMBL" id="KAK9841649.1"/>
    </source>
</evidence>
<feature type="region of interest" description="Disordered" evidence="1">
    <location>
        <begin position="92"/>
        <end position="216"/>
    </location>
</feature>
<reference evidence="2 3" key="1">
    <citation type="journal article" date="2024" name="Nat. Commun.">
        <title>Phylogenomics reveals the evolutionary origins of lichenization in chlorophyte algae.</title>
        <authorList>
            <person name="Puginier C."/>
            <person name="Libourel C."/>
            <person name="Otte J."/>
            <person name="Skaloud P."/>
            <person name="Haon M."/>
            <person name="Grisel S."/>
            <person name="Petersen M."/>
            <person name="Berrin J.G."/>
            <person name="Delaux P.M."/>
            <person name="Dal Grande F."/>
            <person name="Keller J."/>
        </authorList>
    </citation>
    <scope>NUCLEOTIDE SEQUENCE [LARGE SCALE GENOMIC DNA]</scope>
    <source>
        <strain evidence="2 3">SAG 2145</strain>
    </source>
</reference>
<dbReference type="EMBL" id="JALJOS010000003">
    <property type="protein sequence ID" value="KAK9841649.1"/>
    <property type="molecule type" value="Genomic_DNA"/>
</dbReference>
<dbReference type="InterPro" id="IPR053256">
    <property type="entry name" value="Kelch_repeat-containing"/>
</dbReference>
<dbReference type="Gene3D" id="2.120.10.80">
    <property type="entry name" value="Kelch-type beta propeller"/>
    <property type="match status" value="1"/>
</dbReference>
<feature type="compositionally biased region" description="Polar residues" evidence="1">
    <location>
        <begin position="452"/>
        <end position="469"/>
    </location>
</feature>
<feature type="region of interest" description="Disordered" evidence="1">
    <location>
        <begin position="1"/>
        <end position="63"/>
    </location>
</feature>
<sequence>MDASHDKDSGKPFRARKQDLAFEDVDNDDLEEADPPTRTSKSILQLGDEPEDVIDDQVPGETRIGKPVASTEAVGAPHNQQPDVITEQTHPAMADPQAARAERANARQEMNKLPAAERESTKPILAGEEPDPPESYNEVGTPMEPFNLNQEREDGFFTAGGGYVERNQADSRDAWIESLEDQGEIQGADSDATVAKPSKPPGNQPTVSEPPGLSGAEIARERDVLIAALVPSETVAEALRRLRDSDRHLFDRATEAAEALVDGGELGLYDLPRESLQRQQEQAPSPAPPQPSGPPNKRARTGDGPAESGPGRAASSKPQDPEVTWGTSAWGATASELTHGANPDPHNKLDKDMAQPVDVTDAAADHEAAAAAAAHAPSHLNGSDLDRVSTSYAHPAHIAGGKDLDPAKHPGSHLDQRGSDDMSTVSSASPSKGPAPESITSPTMAQFKGPQAVQNQQANGSAGPSSNQPDIAKPKQKHIEVEDDVALLSAARRPKPLRLATLCCKVSSPRLPYKLLAVDAWQPPAIQPETLSGSSHLVGAGLTLAVLGLCPVLLPRVSSLVGPKSFVPHRWLRQSSFLAGTIFNPTTTVDAAADVASQPVYAGVQLPSLSGRRVMCVATTNFASEDADHHWRFQQLCSLFAASGAHVQELWLAESENPATEDSGGEVLRRSLVHPGEVDMVVVRSSSVDGSFTWVQTQVELFGTTFTDKLVWWVPGFAPPIPDPETEDSSALVPLELLLLAARVVATQERELHILDAAMSQTAADTGFDHPWSLHLIDAPVGSGNFLKAWLPCSNAEVSFEERGPAQQRRSLRQVINSTVEADQKSSGQQQSWVFKATCKLTQQRTVITADELQQWDILFGDLFAVLERDGLLGDQQQAVTDAQSHALPRDIASLTQAAQSWQWEPIGNAPAGIAVGASVTAGGKWMVLGGFKDWHPRVLNDQLHIFDFLEQKWTGSVQIPQDLGLTHSGVTSDEERYVYVVGGQRTAECGPTSKTSYRFDVYAQRWERIPDLPELRYNGAMGILNGRLHYVGGADETRGSVSTAHWSINVTPPEAIMTSEWLPEADVPVAHSHASGIVAQHPGSGEDALYIFGGTKRDLAMVEDGDGKTHCGRSIEVADHHVYAFRRGEWQRQMDLPFGYTHMERCTMPFANRTMVLSAGGQHHYGWPVNTIRAYDVGYDVEHVVGWVPNPKLTTPGMSCAVQDNVMYATSQEGLTWKAELPQYLYVHREQIEDQATADTHDE</sequence>
<protein>
    <submittedName>
        <fullName evidence="2">Uncharacterized protein</fullName>
    </submittedName>
</protein>
<proteinExistence type="predicted"/>
<dbReference type="SMART" id="SM00612">
    <property type="entry name" value="Kelch"/>
    <property type="match status" value="1"/>
</dbReference>
<feature type="compositionally biased region" description="Polar residues" evidence="1">
    <location>
        <begin position="421"/>
        <end position="430"/>
    </location>
</feature>
<feature type="compositionally biased region" description="Pro residues" evidence="1">
    <location>
        <begin position="285"/>
        <end position="294"/>
    </location>
</feature>
<dbReference type="PANTHER" id="PTHR46773">
    <property type="match status" value="1"/>
</dbReference>
<dbReference type="Proteomes" id="UP001438707">
    <property type="component" value="Unassembled WGS sequence"/>
</dbReference>
<accession>A0AAW1S5T3</accession>